<dbReference type="AlphaFoldDB" id="A0A139IEL8"/>
<keyword evidence="3" id="KW-1185">Reference proteome</keyword>
<reference evidence="2 3" key="1">
    <citation type="submission" date="2015-07" db="EMBL/GenBank/DDBJ databases">
        <title>Comparative genomics of the Sigatoka disease complex on banana suggests a link between parallel evolutionary changes in Pseudocercospora fijiensis and Pseudocercospora eumusae and increased virulence on the banana host.</title>
        <authorList>
            <person name="Chang T.-C."/>
            <person name="Salvucci A."/>
            <person name="Crous P.W."/>
            <person name="Stergiopoulos I."/>
        </authorList>
    </citation>
    <scope>NUCLEOTIDE SEQUENCE [LARGE SCALE GENOMIC DNA]</scope>
    <source>
        <strain evidence="2 3">CBS 116634</strain>
    </source>
</reference>
<dbReference type="InterPro" id="IPR000073">
    <property type="entry name" value="AB_hydrolase_1"/>
</dbReference>
<dbReference type="Gene3D" id="2.120.10.30">
    <property type="entry name" value="TolB, C-terminal domain"/>
    <property type="match status" value="4"/>
</dbReference>
<dbReference type="STRING" id="113226.A0A139IEL8"/>
<feature type="domain" description="AB hydrolase-1" evidence="1">
    <location>
        <begin position="39"/>
        <end position="304"/>
    </location>
</feature>
<dbReference type="InterPro" id="IPR011659">
    <property type="entry name" value="WD40"/>
</dbReference>
<dbReference type="OrthoDB" id="43744at2759"/>
<organism evidence="2 3">
    <name type="scientific">Pseudocercospora musae</name>
    <dbReference type="NCBI Taxonomy" id="113226"/>
    <lineage>
        <taxon>Eukaryota</taxon>
        <taxon>Fungi</taxon>
        <taxon>Dikarya</taxon>
        <taxon>Ascomycota</taxon>
        <taxon>Pezizomycotina</taxon>
        <taxon>Dothideomycetes</taxon>
        <taxon>Dothideomycetidae</taxon>
        <taxon>Mycosphaerellales</taxon>
        <taxon>Mycosphaerellaceae</taxon>
        <taxon>Pseudocercospora</taxon>
    </lineage>
</organism>
<evidence type="ECO:0000259" key="1">
    <source>
        <dbReference type="Pfam" id="PF12697"/>
    </source>
</evidence>
<sequence length="863" mass="96061">MEPFIFDLGEAGGVVSGLKTFPTKPEHDAHETKGKPLLFCLHGATYCAKYFDAHETYSLKRTSDLLGLPVIAINRPGYMSTPELPKPKNQGSDTHLQNESRWLHRLVLPTLWRAYGPSLGATSIVLLGHSIGAAVGIIIASKHSSQTNSGAGTTPPAYPLSGLVISGLGTQKTFQPDPAYLSVLPPFDEQGQPMHHHWNHEPKTKLMLNSDYGQAPRDTIVAHEAICTPGLSTEALDFNAPENWPAYWTKMAAEITIPVMYFLGSDDQLWEGTTERVEEFASAFKKTSRIERGVIGGSGHCIELSWLGPAWYRNGEGNSDLYRIRTNGSDLQELVATPSVEDAGVLSPDGNMLAYVSTANGYRANIWVKDLRTNTTRNLTDSDSTRGWSWSPDGHFHPTWSPDGEWVAFSSDRNTAWTGHGNRTGWEHTQELSIYAIRPNGSDLRLVTKKSGYCLGSPVFSPDGKRIVFYEMPREYTWNAHRTEDLNSTVNQIASVDFATGLDRREETSTQTLKIAPGYVGNNSDIGYLVKGPLDGTEGIHYTSNKPFIYGKMRSPAWSADGRHVVYEVNDWSIRSQGSELYSWQSDWEYRFTDVFPVLSNQGVFAMTQKQLGNSSIVRMSPNGTYLSMVFDTYATGQVESSLVSHGLAGAFQPDFSPDGEWIAFGFGQWFQERAEGSAWIYRAKVDGSYVERLTFGSLNSGYPSYSHDGKKLVYRIWQSQWGLHQLRLLDLETNKTTILTNGSLTDNLPHFSPDGSRILFTRRMNYTNYDICTIAPDGSDFKVLTSSGANDAHAVWTADGNILWSSGMYGFRAESATYDDTFQPYGQIMWMDADGNHKTMLTDSIWEDSMPIYLPNNVLELD</sequence>
<proteinExistence type="predicted"/>
<name>A0A139IEL8_9PEZI</name>
<dbReference type="Gene3D" id="3.40.50.1820">
    <property type="entry name" value="alpha/beta hydrolase"/>
    <property type="match status" value="1"/>
</dbReference>
<dbReference type="SUPFAM" id="SSF53474">
    <property type="entry name" value="alpha/beta-Hydrolases"/>
    <property type="match status" value="1"/>
</dbReference>
<dbReference type="EMBL" id="LFZO01000128">
    <property type="protein sequence ID" value="KXT13140.1"/>
    <property type="molecule type" value="Genomic_DNA"/>
</dbReference>
<evidence type="ECO:0000313" key="2">
    <source>
        <dbReference type="EMBL" id="KXT13140.1"/>
    </source>
</evidence>
<accession>A0A139IEL8</accession>
<dbReference type="InterPro" id="IPR029058">
    <property type="entry name" value="AB_hydrolase_fold"/>
</dbReference>
<dbReference type="PANTHER" id="PTHR32161">
    <property type="entry name" value="DPP6 N-TERMINAL DOMAIN-LIKE PROTEIN"/>
    <property type="match status" value="1"/>
</dbReference>
<dbReference type="PANTHER" id="PTHR32161:SF8">
    <property type="entry name" value="DPP6 N-TERMINAL DOMAIN-LIKE PROTEIN"/>
    <property type="match status" value="1"/>
</dbReference>
<dbReference type="Proteomes" id="UP000073492">
    <property type="component" value="Unassembled WGS sequence"/>
</dbReference>
<protein>
    <recommendedName>
        <fullName evidence="1">AB hydrolase-1 domain-containing protein</fullName>
    </recommendedName>
</protein>
<dbReference type="InterPro" id="IPR011042">
    <property type="entry name" value="6-blade_b-propeller_TolB-like"/>
</dbReference>
<evidence type="ECO:0000313" key="3">
    <source>
        <dbReference type="Proteomes" id="UP000073492"/>
    </source>
</evidence>
<dbReference type="Pfam" id="PF12697">
    <property type="entry name" value="Abhydrolase_6"/>
    <property type="match status" value="1"/>
</dbReference>
<dbReference type="SUPFAM" id="SSF82171">
    <property type="entry name" value="DPP6 N-terminal domain-like"/>
    <property type="match status" value="1"/>
</dbReference>
<gene>
    <name evidence="2" type="ORF">AC579_5632</name>
</gene>
<comment type="caution">
    <text evidence="2">The sequence shown here is derived from an EMBL/GenBank/DDBJ whole genome shotgun (WGS) entry which is preliminary data.</text>
</comment>
<dbReference type="Pfam" id="PF07676">
    <property type="entry name" value="PD40"/>
    <property type="match status" value="5"/>
</dbReference>